<dbReference type="InterPro" id="IPR016477">
    <property type="entry name" value="Fructo-/Ketosamine-3-kinase"/>
</dbReference>
<protein>
    <submittedName>
        <fullName evidence="2">Fructosamine-3-kinase</fullName>
    </submittedName>
</protein>
<dbReference type="Gene3D" id="3.30.200.20">
    <property type="entry name" value="Phosphorylase Kinase, domain 1"/>
    <property type="match status" value="1"/>
</dbReference>
<evidence type="ECO:0000256" key="1">
    <source>
        <dbReference type="PIRNR" id="PIRNR006221"/>
    </source>
</evidence>
<dbReference type="RefSeq" id="WP_040748370.1">
    <property type="nucleotide sequence ID" value="NZ_JACHIT010000002.1"/>
</dbReference>
<dbReference type="PANTHER" id="PTHR12149">
    <property type="entry name" value="FRUCTOSAMINE 3 KINASE-RELATED PROTEIN"/>
    <property type="match status" value="1"/>
</dbReference>
<dbReference type="Gene3D" id="1.10.510.10">
    <property type="entry name" value="Transferase(Phosphotransferase) domain 1"/>
    <property type="match status" value="1"/>
</dbReference>
<dbReference type="PANTHER" id="PTHR12149:SF8">
    <property type="entry name" value="PROTEIN-RIBULOSAMINE 3-KINASE"/>
    <property type="match status" value="1"/>
</dbReference>
<name>A0A7W9UKY8_9NOCA</name>
<dbReference type="Proteomes" id="UP000540412">
    <property type="component" value="Unassembled WGS sequence"/>
</dbReference>
<keyword evidence="3" id="KW-1185">Reference proteome</keyword>
<evidence type="ECO:0000313" key="3">
    <source>
        <dbReference type="Proteomes" id="UP000540412"/>
    </source>
</evidence>
<accession>A0A7W9UKY8</accession>
<dbReference type="Pfam" id="PF03881">
    <property type="entry name" value="Fructosamin_kin"/>
    <property type="match status" value="1"/>
</dbReference>
<dbReference type="EMBL" id="JACHIT010000002">
    <property type="protein sequence ID" value="MBB5916981.1"/>
    <property type="molecule type" value="Genomic_DNA"/>
</dbReference>
<dbReference type="Gene3D" id="1.20.1270.240">
    <property type="match status" value="1"/>
</dbReference>
<keyword evidence="1" id="KW-0808">Transferase</keyword>
<dbReference type="SUPFAM" id="SSF56112">
    <property type="entry name" value="Protein kinase-like (PK-like)"/>
    <property type="match status" value="1"/>
</dbReference>
<sequence length="288" mass="30778">MIDAAARVRDLLGVPVAGVSDLGRSHAWTLHRVRLDDGRDVFVKAAEGARNPEIGEMLHAEAAGLRWLGEGLDNGLVPPVLAGDDTTLVLPWLESAAPGAAAAEAFGRDLARLHARAPEAFGAPWPGFIATVPQDNTPTTGEWGPWYAERRLAPLLSAAAPALGERGVRLVERVMADIGALAGDPEPPSRIHGDLWSGNLVWTADGVRLIDPAAHGGHRETDLAMLALFGAPHLDRIRAAYHEAVPLPRGWRDRIPLHQLYPLLVHVVLFGSSYREMTIDAAESALGG</sequence>
<dbReference type="GO" id="GO:0016301">
    <property type="term" value="F:kinase activity"/>
    <property type="evidence" value="ECO:0007669"/>
    <property type="project" value="UniProtKB-UniRule"/>
</dbReference>
<gene>
    <name evidence="2" type="ORF">BJY24_005893</name>
</gene>
<comment type="caution">
    <text evidence="2">The sequence shown here is derived from an EMBL/GenBank/DDBJ whole genome shotgun (WGS) entry which is preliminary data.</text>
</comment>
<dbReference type="AlphaFoldDB" id="A0A7W9UKY8"/>
<dbReference type="InterPro" id="IPR011009">
    <property type="entry name" value="Kinase-like_dom_sf"/>
</dbReference>
<reference evidence="2 3" key="1">
    <citation type="submission" date="2020-08" db="EMBL/GenBank/DDBJ databases">
        <title>Sequencing the genomes of 1000 actinobacteria strains.</title>
        <authorList>
            <person name="Klenk H.-P."/>
        </authorList>
    </citation>
    <scope>NUCLEOTIDE SEQUENCE [LARGE SCALE GENOMIC DNA]</scope>
    <source>
        <strain evidence="2 3">DSM 43582</strain>
    </source>
</reference>
<keyword evidence="1 2" id="KW-0418">Kinase</keyword>
<evidence type="ECO:0000313" key="2">
    <source>
        <dbReference type="EMBL" id="MBB5916981.1"/>
    </source>
</evidence>
<comment type="similarity">
    <text evidence="1">Belongs to the fructosamine kinase family.</text>
</comment>
<organism evidence="2 3">
    <name type="scientific">Nocardia transvalensis</name>
    <dbReference type="NCBI Taxonomy" id="37333"/>
    <lineage>
        <taxon>Bacteria</taxon>
        <taxon>Bacillati</taxon>
        <taxon>Actinomycetota</taxon>
        <taxon>Actinomycetes</taxon>
        <taxon>Mycobacteriales</taxon>
        <taxon>Nocardiaceae</taxon>
        <taxon>Nocardia</taxon>
    </lineage>
</organism>
<proteinExistence type="inferred from homology"/>
<dbReference type="PIRSF" id="PIRSF006221">
    <property type="entry name" value="Ketosamine-3-kinase"/>
    <property type="match status" value="1"/>
</dbReference>